<evidence type="ECO:0000313" key="17">
    <source>
        <dbReference type="Proteomes" id="UP000315037"/>
    </source>
</evidence>
<evidence type="ECO:0000256" key="8">
    <source>
        <dbReference type="ARBA" id="ARBA00022982"/>
    </source>
</evidence>
<feature type="domain" description="Cytochrome b/b6 C-terminal region profile" evidence="15">
    <location>
        <begin position="213"/>
        <end position="383"/>
    </location>
</feature>
<dbReference type="PROSITE" id="PS51257">
    <property type="entry name" value="PROKAR_LIPOPROTEIN"/>
    <property type="match status" value="1"/>
</dbReference>
<proteinExistence type="inferred from homology"/>
<dbReference type="CDD" id="cd00284">
    <property type="entry name" value="Cytochrome_b_N"/>
    <property type="match status" value="1"/>
</dbReference>
<dbReference type="GO" id="GO:0016491">
    <property type="term" value="F:oxidoreductase activity"/>
    <property type="evidence" value="ECO:0007669"/>
    <property type="project" value="InterPro"/>
</dbReference>
<dbReference type="Pfam" id="PF00033">
    <property type="entry name" value="Cytochrome_B"/>
    <property type="match status" value="1"/>
</dbReference>
<dbReference type="Proteomes" id="UP000315037">
    <property type="component" value="Unassembled WGS sequence"/>
</dbReference>
<dbReference type="PROSITE" id="PS51003">
    <property type="entry name" value="CYTB_CTER"/>
    <property type="match status" value="1"/>
</dbReference>
<dbReference type="GO" id="GO:0046872">
    <property type="term" value="F:metal ion binding"/>
    <property type="evidence" value="ECO:0007669"/>
    <property type="project" value="UniProtKB-KW"/>
</dbReference>
<dbReference type="InterPro" id="IPR036150">
    <property type="entry name" value="Cyt_b/b6_C_sf"/>
</dbReference>
<dbReference type="EMBL" id="SORZ01000001">
    <property type="protein sequence ID" value="TPW36224.1"/>
    <property type="molecule type" value="Genomic_DNA"/>
</dbReference>
<sequence length="394" mass="43518">MQWLERRLPFLGRFLRHLVDYPMPPVNWLWTVGACLIVGLALLVASGLFLALFYTPLPRLAFNAINTVERHVPAGWFLRSLHVGGADMTFAALYIHAGRGLWYGSYRAPRELVWWSGLCLLLLFMTTAFIGYVLPWGQMSYWGATVITNAVGDLPLIGPMLLSYLLGADGLGPVALHRFFILHIFLGFMALLLVGVHLVCLHGVGSSNPTLSTRRPDRTMRPFVPYYAARDGLAVCVFLILYAVLVFFLPGWLENPVNLLPADPLHTPPNITPEWYLAPWFAMLRAIPSRLGGLLVAAGSLTVLFLLPWLGGRTGPTGRRAGHAPIGWTLFFAAFLTLAAAGMHPPSPCWVWLSRLAILIWFTVPCVLLPLAARQENRSPTAVPGRGPADVRGR</sequence>
<keyword evidence="5 12" id="KW-0679">Respiratory chain</keyword>
<name>A0A506USA7_9PROT</name>
<organism evidence="16 17">
    <name type="scientific">Oecophyllibacter saccharovorans</name>
    <dbReference type="NCBI Taxonomy" id="2558360"/>
    <lineage>
        <taxon>Bacteria</taxon>
        <taxon>Pseudomonadati</taxon>
        <taxon>Pseudomonadota</taxon>
        <taxon>Alphaproteobacteria</taxon>
        <taxon>Acetobacterales</taxon>
        <taxon>Acetobacteraceae</taxon>
        <taxon>Oecophyllibacter</taxon>
    </lineage>
</organism>
<evidence type="ECO:0000256" key="4">
    <source>
        <dbReference type="ARBA" id="ARBA00022617"/>
    </source>
</evidence>
<dbReference type="PROSITE" id="PS51002">
    <property type="entry name" value="CYTB_NTER"/>
    <property type="match status" value="1"/>
</dbReference>
<dbReference type="InterPro" id="IPR027387">
    <property type="entry name" value="Cytb/b6-like_sf"/>
</dbReference>
<dbReference type="SUPFAM" id="SSF81342">
    <property type="entry name" value="Transmembrane di-heme cytochromes"/>
    <property type="match status" value="1"/>
</dbReference>
<evidence type="ECO:0000256" key="13">
    <source>
        <dbReference type="SAM" id="Phobius"/>
    </source>
</evidence>
<gene>
    <name evidence="16" type="ORF">E3202_03860</name>
</gene>
<evidence type="ECO:0000256" key="12">
    <source>
        <dbReference type="RuleBase" id="RU003385"/>
    </source>
</evidence>
<dbReference type="SUPFAM" id="SSF81648">
    <property type="entry name" value="a domain/subunit of cytochrome bc1 complex (Ubiquinol-cytochrome c reductase)"/>
    <property type="match status" value="1"/>
</dbReference>
<keyword evidence="17" id="KW-1185">Reference proteome</keyword>
<evidence type="ECO:0000259" key="14">
    <source>
        <dbReference type="PROSITE" id="PS51002"/>
    </source>
</evidence>
<dbReference type="PANTHER" id="PTHR19271:SF16">
    <property type="entry name" value="CYTOCHROME B"/>
    <property type="match status" value="1"/>
</dbReference>
<feature type="transmembrane region" description="Helical" evidence="13">
    <location>
        <begin position="324"/>
        <end position="344"/>
    </location>
</feature>
<keyword evidence="10" id="KW-0408">Iron</keyword>
<comment type="cofactor">
    <cofactor evidence="12">
        <name>heme b</name>
        <dbReference type="ChEBI" id="CHEBI:60344"/>
    </cofactor>
    <text evidence="12">Binds 2 heme groups non-covalently.</text>
</comment>
<dbReference type="GO" id="GO:0022904">
    <property type="term" value="P:respiratory electron transport chain"/>
    <property type="evidence" value="ECO:0007669"/>
    <property type="project" value="InterPro"/>
</dbReference>
<protein>
    <recommendedName>
        <fullName evidence="12">Cytochrome b</fullName>
    </recommendedName>
</protein>
<comment type="subunit">
    <text evidence="2 12">The main subunits of complex b-c1 are: cytochrome b, cytochrome c1 and the Rieske protein.</text>
</comment>
<comment type="function">
    <text evidence="12">Component of the ubiquinol-cytochrome c reductase complex (complex III or cytochrome b-c1 complex), which is a respiratory chain that generates an electrochemical potential coupled to ATP synthesis.</text>
</comment>
<dbReference type="Pfam" id="PF00032">
    <property type="entry name" value="Cytochrom_B_C"/>
    <property type="match status" value="1"/>
</dbReference>
<dbReference type="PANTHER" id="PTHR19271">
    <property type="entry name" value="CYTOCHROME B"/>
    <property type="match status" value="1"/>
</dbReference>
<evidence type="ECO:0000256" key="3">
    <source>
        <dbReference type="ARBA" id="ARBA00022448"/>
    </source>
</evidence>
<comment type="similarity">
    <text evidence="12">Belongs to the cytochrome b family.</text>
</comment>
<feature type="transmembrane region" description="Helical" evidence="13">
    <location>
        <begin position="226"/>
        <end position="249"/>
    </location>
</feature>
<feature type="transmembrane region" description="Helical" evidence="13">
    <location>
        <begin position="28"/>
        <end position="55"/>
    </location>
</feature>
<dbReference type="Gene3D" id="1.20.810.10">
    <property type="entry name" value="Cytochrome Bc1 Complex, Chain C"/>
    <property type="match status" value="1"/>
</dbReference>
<evidence type="ECO:0000256" key="5">
    <source>
        <dbReference type="ARBA" id="ARBA00022660"/>
    </source>
</evidence>
<comment type="caution">
    <text evidence="16">The sequence shown here is derived from an EMBL/GenBank/DDBJ whole genome shotgun (WGS) entry which is preliminary data.</text>
</comment>
<evidence type="ECO:0000256" key="6">
    <source>
        <dbReference type="ARBA" id="ARBA00022692"/>
    </source>
</evidence>
<dbReference type="GO" id="GO:0016020">
    <property type="term" value="C:membrane"/>
    <property type="evidence" value="ECO:0007669"/>
    <property type="project" value="UniProtKB-SubCell"/>
</dbReference>
<evidence type="ECO:0000256" key="11">
    <source>
        <dbReference type="ARBA" id="ARBA00023136"/>
    </source>
</evidence>
<feature type="transmembrane region" description="Helical" evidence="13">
    <location>
        <begin position="112"/>
        <end position="134"/>
    </location>
</feature>
<feature type="transmembrane region" description="Helical" evidence="13">
    <location>
        <begin position="76"/>
        <end position="97"/>
    </location>
</feature>
<dbReference type="InterPro" id="IPR048259">
    <property type="entry name" value="Cytochrome_b_N_euk/bac"/>
</dbReference>
<keyword evidence="9 13" id="KW-1133">Transmembrane helix</keyword>
<keyword evidence="3 12" id="KW-0813">Transport</keyword>
<evidence type="ECO:0000256" key="1">
    <source>
        <dbReference type="ARBA" id="ARBA00004141"/>
    </source>
</evidence>
<keyword evidence="8 12" id="KW-0249">Electron transport</keyword>
<evidence type="ECO:0000256" key="2">
    <source>
        <dbReference type="ARBA" id="ARBA00011649"/>
    </source>
</evidence>
<keyword evidence="11 13" id="KW-0472">Membrane</keyword>
<dbReference type="GO" id="GO:0009055">
    <property type="term" value="F:electron transfer activity"/>
    <property type="evidence" value="ECO:0007669"/>
    <property type="project" value="InterPro"/>
</dbReference>
<feature type="transmembrane region" description="Helical" evidence="13">
    <location>
        <begin position="350"/>
        <end position="371"/>
    </location>
</feature>
<keyword evidence="6 12" id="KW-0812">Transmembrane</keyword>
<feature type="transmembrane region" description="Helical" evidence="13">
    <location>
        <begin position="179"/>
        <end position="205"/>
    </location>
</feature>
<comment type="subcellular location">
    <subcellularLocation>
        <location evidence="1">Membrane</location>
        <topology evidence="1">Multi-pass membrane protein</topology>
    </subcellularLocation>
</comment>
<evidence type="ECO:0000259" key="15">
    <source>
        <dbReference type="PROSITE" id="PS51003"/>
    </source>
</evidence>
<feature type="transmembrane region" description="Helical" evidence="13">
    <location>
        <begin position="291"/>
        <end position="312"/>
    </location>
</feature>
<feature type="domain" description="Cytochrome b/b6 N-terminal region profile" evidence="14">
    <location>
        <begin position="1"/>
        <end position="210"/>
    </location>
</feature>
<evidence type="ECO:0000256" key="10">
    <source>
        <dbReference type="ARBA" id="ARBA00023004"/>
    </source>
</evidence>
<feature type="transmembrane region" description="Helical" evidence="13">
    <location>
        <begin position="146"/>
        <end position="167"/>
    </location>
</feature>
<dbReference type="InterPro" id="IPR005797">
    <property type="entry name" value="Cyt_b/b6_N"/>
</dbReference>
<accession>A0A506USA7</accession>
<keyword evidence="7" id="KW-0479">Metal-binding</keyword>
<keyword evidence="4 12" id="KW-0349">Heme</keyword>
<dbReference type="InterPro" id="IPR005798">
    <property type="entry name" value="Cyt_b/b6_C"/>
</dbReference>
<dbReference type="AlphaFoldDB" id="A0A506USA7"/>
<evidence type="ECO:0000256" key="7">
    <source>
        <dbReference type="ARBA" id="ARBA00022723"/>
    </source>
</evidence>
<dbReference type="InterPro" id="IPR016174">
    <property type="entry name" value="Di-haem_cyt_TM"/>
</dbReference>
<evidence type="ECO:0000256" key="9">
    <source>
        <dbReference type="ARBA" id="ARBA00022989"/>
    </source>
</evidence>
<reference evidence="16 17" key="1">
    <citation type="submission" date="2019-03" db="EMBL/GenBank/DDBJ databases">
        <title>The complete genome sequence of Neokomagataea sp. Jb2 NBRC113641.</title>
        <authorList>
            <person name="Chua K.-O."/>
            <person name="Chan K.-G."/>
            <person name="See-Too W.-S."/>
        </authorList>
    </citation>
    <scope>NUCLEOTIDE SEQUENCE [LARGE SCALE GENOMIC DNA]</scope>
    <source>
        <strain evidence="16 17">Jb2</strain>
    </source>
</reference>
<evidence type="ECO:0000313" key="16">
    <source>
        <dbReference type="EMBL" id="TPW36224.1"/>
    </source>
</evidence>